<gene>
    <name evidence="2" type="ORF">GCM10022210_39790</name>
</gene>
<dbReference type="PANTHER" id="PTHR38436">
    <property type="entry name" value="POLYKETIDE CYCLASE SNOAL-LIKE DOMAIN"/>
    <property type="match status" value="1"/>
</dbReference>
<dbReference type="InterPro" id="IPR009959">
    <property type="entry name" value="Cyclase_SnoaL-like"/>
</dbReference>
<dbReference type="EMBL" id="BAAAZC010000027">
    <property type="protein sequence ID" value="GAA3984007.1"/>
    <property type="molecule type" value="Genomic_DNA"/>
</dbReference>
<name>A0ABP7QKB2_9SPHI</name>
<organism evidence="2 3">
    <name type="scientific">Mucilaginibacter dorajii</name>
    <dbReference type="NCBI Taxonomy" id="692994"/>
    <lineage>
        <taxon>Bacteria</taxon>
        <taxon>Pseudomonadati</taxon>
        <taxon>Bacteroidota</taxon>
        <taxon>Sphingobacteriia</taxon>
        <taxon>Sphingobacteriales</taxon>
        <taxon>Sphingobacteriaceae</taxon>
        <taxon>Mucilaginibacter</taxon>
    </lineage>
</organism>
<evidence type="ECO:0000313" key="2">
    <source>
        <dbReference type="EMBL" id="GAA3984007.1"/>
    </source>
</evidence>
<dbReference type="InterPro" id="IPR032710">
    <property type="entry name" value="NTF2-like_dom_sf"/>
</dbReference>
<feature type="domain" description="SnoaL-like" evidence="1">
    <location>
        <begin position="39"/>
        <end position="134"/>
    </location>
</feature>
<dbReference type="Pfam" id="PF12680">
    <property type="entry name" value="SnoaL_2"/>
    <property type="match status" value="2"/>
</dbReference>
<dbReference type="PANTHER" id="PTHR38436:SF1">
    <property type="entry name" value="ESTER CYCLASE"/>
    <property type="match status" value="1"/>
</dbReference>
<accession>A0ABP7QKB2</accession>
<comment type="caution">
    <text evidence="2">The sequence shown here is derived from an EMBL/GenBank/DDBJ whole genome shotgun (WGS) entry which is preliminary data.</text>
</comment>
<dbReference type="Gene3D" id="3.10.450.50">
    <property type="match status" value="2"/>
</dbReference>
<evidence type="ECO:0000259" key="1">
    <source>
        <dbReference type="Pfam" id="PF12680"/>
    </source>
</evidence>
<protein>
    <recommendedName>
        <fullName evidence="1">SnoaL-like domain-containing protein</fullName>
    </recommendedName>
</protein>
<dbReference type="SUPFAM" id="SSF54427">
    <property type="entry name" value="NTF2-like"/>
    <property type="match status" value="2"/>
</dbReference>
<evidence type="ECO:0000313" key="3">
    <source>
        <dbReference type="Proteomes" id="UP001500742"/>
    </source>
</evidence>
<dbReference type="InterPro" id="IPR037401">
    <property type="entry name" value="SnoaL-like"/>
</dbReference>
<sequence>MKITPILAIGLYIMICNNVAVKARTQMDSITKKQKVLSFYKLIVGQRKAELIPDFILDDYKQHNPIVAQGRSGITGMINYLKTLPPPPADAKSPIIRAIQEGDFVVTHLDIQFMGKRMAVIDLFKLKDGMLAEHWDAIQEMPDQAGQAVTSTNGTVEINETASEENSKRVVRQFYAAVIDRKPATGLIKADYVEHDPSVIASGKNLDGYLQQGADRNIKIHRVIAEGDFVVVQSQFNREGKTYVLYEIFRVQDQQIAEHWSVEQPVPDGVEAENMF</sequence>
<proteinExistence type="predicted"/>
<reference evidence="3" key="1">
    <citation type="journal article" date="2019" name="Int. J. Syst. Evol. Microbiol.">
        <title>The Global Catalogue of Microorganisms (GCM) 10K type strain sequencing project: providing services to taxonomists for standard genome sequencing and annotation.</title>
        <authorList>
            <consortium name="The Broad Institute Genomics Platform"/>
            <consortium name="The Broad Institute Genome Sequencing Center for Infectious Disease"/>
            <person name="Wu L."/>
            <person name="Ma J."/>
        </authorList>
    </citation>
    <scope>NUCLEOTIDE SEQUENCE [LARGE SCALE GENOMIC DNA]</scope>
    <source>
        <strain evidence="3">JCM 16601</strain>
    </source>
</reference>
<dbReference type="Proteomes" id="UP001500742">
    <property type="component" value="Unassembled WGS sequence"/>
</dbReference>
<keyword evidence="3" id="KW-1185">Reference proteome</keyword>
<feature type="domain" description="SnoaL-like" evidence="1">
    <location>
        <begin position="171"/>
        <end position="259"/>
    </location>
</feature>
<dbReference type="RefSeq" id="WP_259089903.1">
    <property type="nucleotide sequence ID" value="NZ_BAAAZC010000027.1"/>
</dbReference>